<dbReference type="EC" id="4.2.2.-" evidence="4"/>
<keyword evidence="4" id="KW-0564">Palmitate</keyword>
<dbReference type="Pfam" id="PF03330">
    <property type="entry name" value="DPBB_1"/>
    <property type="match status" value="1"/>
</dbReference>
<dbReference type="Pfam" id="PF05036">
    <property type="entry name" value="SPOR"/>
    <property type="match status" value="1"/>
</dbReference>
<evidence type="ECO:0000256" key="6">
    <source>
        <dbReference type="SAM" id="MobiDB-lite"/>
    </source>
</evidence>
<proteinExistence type="inferred from homology"/>
<feature type="compositionally biased region" description="Acidic residues" evidence="6">
    <location>
        <begin position="67"/>
        <end position="79"/>
    </location>
</feature>
<evidence type="ECO:0000256" key="5">
    <source>
        <dbReference type="RuleBase" id="RU003495"/>
    </source>
</evidence>
<dbReference type="InterPro" id="IPR009009">
    <property type="entry name" value="RlpA-like_DPBB"/>
</dbReference>
<dbReference type="Proteomes" id="UP000022141">
    <property type="component" value="Unassembled WGS sequence"/>
</dbReference>
<evidence type="ECO:0000256" key="1">
    <source>
        <dbReference type="ARBA" id="ARBA00022729"/>
    </source>
</evidence>
<name>A0A011P262_ACCRE</name>
<dbReference type="PROSITE" id="PS51724">
    <property type="entry name" value="SPOR"/>
    <property type="match status" value="1"/>
</dbReference>
<dbReference type="EMBL" id="JEMY01000020">
    <property type="protein sequence ID" value="EXI89063.1"/>
    <property type="molecule type" value="Genomic_DNA"/>
</dbReference>
<sequence>MRRETTEWITARRCCAALALLALPVLLTACGGSPSRSSEATAERSKLARKSGVVQKRGGGYYKDDGPGDEIPDNLDDIPDAQPRLEPLHRFANRPYVVLGKAYQPRTSLAAYQERGIASWYGKKFHGQKTSIGEPYDMFSMTAAHPTLAIPSYVRVTNVSNGRSVVVRVIDRGPFHADRVIDLSYAAAYRLDYVDSGSTMVQVDSILPDGATTMTYAQVMPAAAPAPAPVPAPLPRQAPLPGERDQIALLAANLGFAAAPVASSSPAVVPERPSPLPSASVPAAMPAMTTALPGVFLQLGAFASAENAESLRLHLQRELDWLNEGIQINAGGGMHRVHMGPYRSRADAEKVAERIRLALGYKPTFISR</sequence>
<keyword evidence="4 9" id="KW-0449">Lipoprotein</keyword>
<dbReference type="STRING" id="1454004.AW11_01780"/>
<evidence type="ECO:0000313" key="9">
    <source>
        <dbReference type="EMBL" id="EXI89063.1"/>
    </source>
</evidence>
<keyword evidence="1 7" id="KW-0732">Signal</keyword>
<evidence type="ECO:0000313" key="10">
    <source>
        <dbReference type="Proteomes" id="UP000022141"/>
    </source>
</evidence>
<dbReference type="InterPro" id="IPR007730">
    <property type="entry name" value="SPOR-like_dom"/>
</dbReference>
<feature type="region of interest" description="Disordered" evidence="6">
    <location>
        <begin position="34"/>
        <end position="79"/>
    </location>
</feature>
<dbReference type="HAMAP" id="MF_02071">
    <property type="entry name" value="RlpA"/>
    <property type="match status" value="1"/>
</dbReference>
<feature type="chain" id="PRO_5009982159" description="Endolytic peptidoglycan transglycosylase RlpA" evidence="7">
    <location>
        <begin position="30"/>
        <end position="368"/>
    </location>
</feature>
<dbReference type="GO" id="GO:0005886">
    <property type="term" value="C:plasma membrane"/>
    <property type="evidence" value="ECO:0007669"/>
    <property type="project" value="UniProtKB-SubCell"/>
</dbReference>
<organism evidence="9 10">
    <name type="scientific">Accumulibacter regalis</name>
    <dbReference type="NCBI Taxonomy" id="522306"/>
    <lineage>
        <taxon>Bacteria</taxon>
        <taxon>Pseudomonadati</taxon>
        <taxon>Pseudomonadota</taxon>
        <taxon>Betaproteobacteria</taxon>
        <taxon>Candidatus Accumulibacter</taxon>
    </lineage>
</organism>
<keyword evidence="10" id="KW-1185">Reference proteome</keyword>
<dbReference type="GO" id="GO:0008932">
    <property type="term" value="F:lytic endotransglycosylase activity"/>
    <property type="evidence" value="ECO:0007669"/>
    <property type="project" value="UniProtKB-UniRule"/>
</dbReference>
<dbReference type="Gene3D" id="2.40.40.10">
    <property type="entry name" value="RlpA-like domain"/>
    <property type="match status" value="1"/>
</dbReference>
<dbReference type="SUPFAM" id="SSF50685">
    <property type="entry name" value="Barwin-like endoglucanases"/>
    <property type="match status" value="1"/>
</dbReference>
<dbReference type="GO" id="GO:0071555">
    <property type="term" value="P:cell wall organization"/>
    <property type="evidence" value="ECO:0007669"/>
    <property type="project" value="UniProtKB-KW"/>
</dbReference>
<feature type="signal peptide" evidence="7">
    <location>
        <begin position="1"/>
        <end position="29"/>
    </location>
</feature>
<evidence type="ECO:0000256" key="3">
    <source>
        <dbReference type="ARBA" id="ARBA00023316"/>
    </source>
</evidence>
<keyword evidence="4" id="KW-0472">Membrane</keyword>
<reference evidence="9" key="1">
    <citation type="submission" date="2014-02" db="EMBL/GenBank/DDBJ databases">
        <title>Expanding our view of genomic diversity in Candidatus Accumulibacter clades.</title>
        <authorList>
            <person name="Skennerton C.T."/>
            <person name="Barr J.J."/>
            <person name="Slater F.R."/>
            <person name="Bond P.L."/>
            <person name="Tyson G.W."/>
        </authorList>
    </citation>
    <scope>NUCLEOTIDE SEQUENCE [LARGE SCALE GENOMIC DNA]</scope>
</reference>
<dbReference type="NCBIfam" id="TIGR00413">
    <property type="entry name" value="rlpA"/>
    <property type="match status" value="1"/>
</dbReference>
<dbReference type="InterPro" id="IPR036908">
    <property type="entry name" value="RlpA-like_sf"/>
</dbReference>
<dbReference type="PROSITE" id="PS51257">
    <property type="entry name" value="PROKAR_LIPOPROTEIN"/>
    <property type="match status" value="1"/>
</dbReference>
<evidence type="ECO:0000256" key="2">
    <source>
        <dbReference type="ARBA" id="ARBA00023239"/>
    </source>
</evidence>
<dbReference type="GO" id="GO:0000270">
    <property type="term" value="P:peptidoglycan metabolic process"/>
    <property type="evidence" value="ECO:0007669"/>
    <property type="project" value="UniProtKB-UniRule"/>
</dbReference>
<dbReference type="CDD" id="cd22268">
    <property type="entry name" value="DPBB_RlpA-like"/>
    <property type="match status" value="1"/>
</dbReference>
<dbReference type="PANTHER" id="PTHR34183:SF1">
    <property type="entry name" value="ENDOLYTIC PEPTIDOGLYCAN TRANSGLYCOSYLASE RLPA"/>
    <property type="match status" value="1"/>
</dbReference>
<keyword evidence="2 4" id="KW-0456">Lyase</keyword>
<feature type="domain" description="SPOR" evidence="8">
    <location>
        <begin position="289"/>
        <end position="368"/>
    </location>
</feature>
<dbReference type="InterPro" id="IPR034718">
    <property type="entry name" value="RlpA"/>
</dbReference>
<dbReference type="Gene3D" id="3.30.70.1070">
    <property type="entry name" value="Sporulation related repeat"/>
    <property type="match status" value="1"/>
</dbReference>
<evidence type="ECO:0000259" key="8">
    <source>
        <dbReference type="PROSITE" id="PS51724"/>
    </source>
</evidence>
<comment type="similarity">
    <text evidence="4 5">Belongs to the RlpA family.</text>
</comment>
<gene>
    <name evidence="4 9" type="primary">rlpA</name>
    <name evidence="9" type="ORF">AW11_01780</name>
</gene>
<comment type="function">
    <text evidence="4">Lytic transglycosylase with a strong preference for naked glycan strands that lack stem peptides.</text>
</comment>
<protein>
    <recommendedName>
        <fullName evidence="4">Endolytic peptidoglycan transglycosylase RlpA</fullName>
        <ecNumber evidence="4">4.2.2.-</ecNumber>
    </recommendedName>
</protein>
<comment type="subcellular location">
    <subcellularLocation>
        <location evidence="4">Cell membrane</location>
        <topology evidence="4">Lipid-anchor</topology>
    </subcellularLocation>
</comment>
<dbReference type="FunFam" id="2.40.40.10:FF:000003">
    <property type="entry name" value="Endolytic peptidoglycan transglycosylase RlpA"/>
    <property type="match status" value="1"/>
</dbReference>
<dbReference type="GO" id="GO:0042834">
    <property type="term" value="F:peptidoglycan binding"/>
    <property type="evidence" value="ECO:0007669"/>
    <property type="project" value="InterPro"/>
</dbReference>
<keyword evidence="3 4" id="KW-0961">Cell wall biogenesis/degradation</keyword>
<keyword evidence="4" id="KW-1003">Cell membrane</keyword>
<comment type="caution">
    <text evidence="9">The sequence shown here is derived from an EMBL/GenBank/DDBJ whole genome shotgun (WGS) entry which is preliminary data.</text>
</comment>
<dbReference type="SUPFAM" id="SSF110997">
    <property type="entry name" value="Sporulation related repeat"/>
    <property type="match status" value="1"/>
</dbReference>
<dbReference type="eggNOG" id="COG3087">
    <property type="taxonomic scope" value="Bacteria"/>
</dbReference>
<dbReference type="PANTHER" id="PTHR34183">
    <property type="entry name" value="ENDOLYTIC PEPTIDOGLYCAN TRANSGLYCOSYLASE RLPA"/>
    <property type="match status" value="1"/>
</dbReference>
<dbReference type="eggNOG" id="COG0797">
    <property type="taxonomic scope" value="Bacteria"/>
</dbReference>
<evidence type="ECO:0000256" key="7">
    <source>
        <dbReference type="SAM" id="SignalP"/>
    </source>
</evidence>
<dbReference type="InterPro" id="IPR012997">
    <property type="entry name" value="RplA"/>
</dbReference>
<dbReference type="PATRIC" id="fig|1454004.3.peg.1833"/>
<dbReference type="AlphaFoldDB" id="A0A011P262"/>
<evidence type="ECO:0000256" key="4">
    <source>
        <dbReference type="HAMAP-Rule" id="MF_02071"/>
    </source>
</evidence>
<dbReference type="InterPro" id="IPR036680">
    <property type="entry name" value="SPOR-like_sf"/>
</dbReference>
<accession>A0A011P262</accession>